<dbReference type="Proteomes" id="UP001595859">
    <property type="component" value="Unassembled WGS sequence"/>
</dbReference>
<keyword evidence="3" id="KW-1185">Reference proteome</keyword>
<organism evidence="2 3">
    <name type="scientific">Actinophytocola glycyrrhizae</name>
    <dbReference type="NCBI Taxonomy" id="2044873"/>
    <lineage>
        <taxon>Bacteria</taxon>
        <taxon>Bacillati</taxon>
        <taxon>Actinomycetota</taxon>
        <taxon>Actinomycetes</taxon>
        <taxon>Pseudonocardiales</taxon>
        <taxon>Pseudonocardiaceae</taxon>
    </lineage>
</organism>
<dbReference type="RefSeq" id="WP_378056841.1">
    <property type="nucleotide sequence ID" value="NZ_JBHSIS010000006.1"/>
</dbReference>
<dbReference type="PANTHER" id="PTHR40763">
    <property type="entry name" value="MEMBRANE PROTEIN-RELATED"/>
    <property type="match status" value="1"/>
</dbReference>
<evidence type="ECO:0000259" key="1">
    <source>
        <dbReference type="Pfam" id="PF08044"/>
    </source>
</evidence>
<evidence type="ECO:0000313" key="2">
    <source>
        <dbReference type="EMBL" id="MFC4854925.1"/>
    </source>
</evidence>
<reference evidence="3" key="1">
    <citation type="journal article" date="2019" name="Int. J. Syst. Evol. Microbiol.">
        <title>The Global Catalogue of Microorganisms (GCM) 10K type strain sequencing project: providing services to taxonomists for standard genome sequencing and annotation.</title>
        <authorList>
            <consortium name="The Broad Institute Genomics Platform"/>
            <consortium name="The Broad Institute Genome Sequencing Center for Infectious Disease"/>
            <person name="Wu L."/>
            <person name="Ma J."/>
        </authorList>
    </citation>
    <scope>NUCLEOTIDE SEQUENCE [LARGE SCALE GENOMIC DNA]</scope>
    <source>
        <strain evidence="3">ZS-22-S1</strain>
    </source>
</reference>
<dbReference type="Pfam" id="PF08044">
    <property type="entry name" value="DUF1707"/>
    <property type="match status" value="1"/>
</dbReference>
<accession>A0ABV9RZY6</accession>
<dbReference type="EMBL" id="JBHSIS010000006">
    <property type="protein sequence ID" value="MFC4854925.1"/>
    <property type="molecule type" value="Genomic_DNA"/>
</dbReference>
<protein>
    <submittedName>
        <fullName evidence="2">DUF1707 domain-containing protein</fullName>
    </submittedName>
</protein>
<sequence length="208" mass="22473">MSEQPGPVDPRELRVSDAERTHVVNVLQKAIGHGMLSLDEFTERTDKALAARTRGELNAVLVDLPGVTHTDAAAPVREKPVELRASMATLKRTGAWTVPRELVIYNRLGSTELDFTEARINHSEVRIELNCGGGSVKLVLPDRASVVTDQVRMTAGSIKDKVGSGGGSPRFVLSGSVTAGSLVIRRASYVRIGNLLIHSSWRITRAAD</sequence>
<feature type="domain" description="DUF1707" evidence="1">
    <location>
        <begin position="13"/>
        <end position="65"/>
    </location>
</feature>
<proteinExistence type="predicted"/>
<gene>
    <name evidence="2" type="ORF">ACFPCV_15580</name>
</gene>
<name>A0ABV9RZY6_9PSEU</name>
<evidence type="ECO:0000313" key="3">
    <source>
        <dbReference type="Proteomes" id="UP001595859"/>
    </source>
</evidence>
<comment type="caution">
    <text evidence="2">The sequence shown here is derived from an EMBL/GenBank/DDBJ whole genome shotgun (WGS) entry which is preliminary data.</text>
</comment>
<dbReference type="InterPro" id="IPR012551">
    <property type="entry name" value="DUF1707_SHOCT-like"/>
</dbReference>
<dbReference type="PANTHER" id="PTHR40763:SF5">
    <property type="entry name" value="MEMBRANE PROTEIN"/>
    <property type="match status" value="1"/>
</dbReference>